<dbReference type="Pfam" id="PF09186">
    <property type="entry name" value="DUF1949"/>
    <property type="match status" value="1"/>
</dbReference>
<dbReference type="PROSITE" id="PS00910">
    <property type="entry name" value="UPF0029"/>
    <property type="match status" value="1"/>
</dbReference>
<reference evidence="4" key="1">
    <citation type="journal article" date="2014" name="Int. J. Syst. Evol. Microbiol.">
        <title>Complete genome sequence of Corynebacterium casei LMG S-19264T (=DSM 44701T), isolated from a smear-ripened cheese.</title>
        <authorList>
            <consortium name="US DOE Joint Genome Institute (JGI-PGF)"/>
            <person name="Walter F."/>
            <person name="Albersmeier A."/>
            <person name="Kalinowski J."/>
            <person name="Ruckert C."/>
        </authorList>
    </citation>
    <scope>NUCLEOTIDE SEQUENCE</scope>
    <source>
        <strain evidence="4">NBRC 101628</strain>
    </source>
</reference>
<comment type="similarity">
    <text evidence="1">Belongs to the IMPACT family.</text>
</comment>
<name>A0AA37W098_9GAMM</name>
<dbReference type="SUPFAM" id="SSF54980">
    <property type="entry name" value="EF-G C-terminal domain-like"/>
    <property type="match status" value="1"/>
</dbReference>
<dbReference type="InterPro" id="IPR020569">
    <property type="entry name" value="UPF0029_Impact_CS"/>
</dbReference>
<proteinExistence type="inferred from homology"/>
<dbReference type="InterPro" id="IPR035647">
    <property type="entry name" value="EFG_III/V"/>
</dbReference>
<feature type="domain" description="UPF0029" evidence="3">
    <location>
        <begin position="141"/>
        <end position="196"/>
    </location>
</feature>
<dbReference type="PANTHER" id="PTHR16301">
    <property type="entry name" value="IMPACT-RELATED"/>
    <property type="match status" value="1"/>
</dbReference>
<dbReference type="PANTHER" id="PTHR16301:SF20">
    <property type="entry name" value="IMPACT FAMILY MEMBER YIGZ"/>
    <property type="match status" value="1"/>
</dbReference>
<dbReference type="InterPro" id="IPR036956">
    <property type="entry name" value="Impact_N_sf"/>
</dbReference>
<organism evidence="4 5">
    <name type="scientific">Paraferrimonas sedimenticola</name>
    <dbReference type="NCBI Taxonomy" id="375674"/>
    <lineage>
        <taxon>Bacteria</taxon>
        <taxon>Pseudomonadati</taxon>
        <taxon>Pseudomonadota</taxon>
        <taxon>Gammaproteobacteria</taxon>
        <taxon>Alteromonadales</taxon>
        <taxon>Ferrimonadaceae</taxon>
        <taxon>Paraferrimonas</taxon>
    </lineage>
</organism>
<dbReference type="GO" id="GO:0032561">
    <property type="term" value="F:guanyl ribonucleotide binding"/>
    <property type="evidence" value="ECO:0007669"/>
    <property type="project" value="UniProtKB-ARBA"/>
</dbReference>
<keyword evidence="5" id="KW-1185">Reference proteome</keyword>
<evidence type="ECO:0000313" key="4">
    <source>
        <dbReference type="EMBL" id="GLP97689.1"/>
    </source>
</evidence>
<dbReference type="InterPro" id="IPR015269">
    <property type="entry name" value="UPF0029_Impact_C"/>
</dbReference>
<dbReference type="GO" id="GO:0043168">
    <property type="term" value="F:anion binding"/>
    <property type="evidence" value="ECO:0007669"/>
    <property type="project" value="UniProtKB-ARBA"/>
</dbReference>
<dbReference type="Gene3D" id="3.30.230.30">
    <property type="entry name" value="Impact, N-terminal domain"/>
    <property type="match status" value="1"/>
</dbReference>
<dbReference type="EMBL" id="BSNC01000009">
    <property type="protein sequence ID" value="GLP97689.1"/>
    <property type="molecule type" value="Genomic_DNA"/>
</dbReference>
<evidence type="ECO:0000259" key="2">
    <source>
        <dbReference type="Pfam" id="PF01205"/>
    </source>
</evidence>
<dbReference type="Pfam" id="PF01205">
    <property type="entry name" value="Impact_N"/>
    <property type="match status" value="1"/>
</dbReference>
<dbReference type="RefSeq" id="WP_095507013.1">
    <property type="nucleotide sequence ID" value="NZ_BSNC01000009.1"/>
</dbReference>
<dbReference type="InterPro" id="IPR023582">
    <property type="entry name" value="Impact"/>
</dbReference>
<dbReference type="InterPro" id="IPR001498">
    <property type="entry name" value="Impact_N"/>
</dbReference>
<feature type="domain" description="Impact N-terminal" evidence="2">
    <location>
        <begin position="19"/>
        <end position="125"/>
    </location>
</feature>
<dbReference type="SUPFAM" id="SSF54211">
    <property type="entry name" value="Ribosomal protein S5 domain 2-like"/>
    <property type="match status" value="1"/>
</dbReference>
<dbReference type="GO" id="GO:0005737">
    <property type="term" value="C:cytoplasm"/>
    <property type="evidence" value="ECO:0007669"/>
    <property type="project" value="TreeGrafter"/>
</dbReference>
<evidence type="ECO:0000256" key="1">
    <source>
        <dbReference type="ARBA" id="ARBA00007665"/>
    </source>
</evidence>
<reference evidence="4" key="2">
    <citation type="submission" date="2023-01" db="EMBL/GenBank/DDBJ databases">
        <title>Draft genome sequence of Paraferrimonas sedimenticola strain NBRC 101628.</title>
        <authorList>
            <person name="Sun Q."/>
            <person name="Mori K."/>
        </authorList>
    </citation>
    <scope>NUCLEOTIDE SEQUENCE</scope>
    <source>
        <strain evidence="4">NBRC 101628</strain>
    </source>
</reference>
<dbReference type="InterPro" id="IPR015796">
    <property type="entry name" value="Impact_YigZ-like"/>
</dbReference>
<dbReference type="AlphaFoldDB" id="A0AA37W098"/>
<dbReference type="NCBIfam" id="TIGR00257">
    <property type="entry name" value="IMPACT_YIGZ"/>
    <property type="match status" value="1"/>
</dbReference>
<sequence>MSDFRVASEALEFEETINKSRFITLLEPFTIGDDLKQRLARAKARYPGASHYCWAYLAGAPSDTVNMGYSDDGEPSGTAGRPMLAVLQGAQVGQLLAIVVRYYGGVKLGTGGLARAYASGIKQAIPNLPTHVFRQLIESELRVDYADAQTITHELKACEGELLSSDYGAQVIIKFALPENQLDKFSRQVNNLTQGRVRPHFEHKG</sequence>
<dbReference type="GO" id="GO:0006446">
    <property type="term" value="P:regulation of translational initiation"/>
    <property type="evidence" value="ECO:0007669"/>
    <property type="project" value="TreeGrafter"/>
</dbReference>
<comment type="caution">
    <text evidence="4">The sequence shown here is derived from an EMBL/GenBank/DDBJ whole genome shotgun (WGS) entry which is preliminary data.</text>
</comment>
<dbReference type="InterPro" id="IPR020568">
    <property type="entry name" value="Ribosomal_Su5_D2-typ_SF"/>
</dbReference>
<evidence type="ECO:0000313" key="5">
    <source>
        <dbReference type="Proteomes" id="UP001161422"/>
    </source>
</evidence>
<dbReference type="GO" id="GO:0017111">
    <property type="term" value="F:ribonucleoside triphosphate phosphatase activity"/>
    <property type="evidence" value="ECO:0007669"/>
    <property type="project" value="UniProtKB-ARBA"/>
</dbReference>
<protein>
    <submittedName>
        <fullName evidence="4">YigZ family protein</fullName>
    </submittedName>
</protein>
<dbReference type="Gene3D" id="3.30.70.240">
    <property type="match status" value="1"/>
</dbReference>
<evidence type="ECO:0000259" key="3">
    <source>
        <dbReference type="Pfam" id="PF09186"/>
    </source>
</evidence>
<accession>A0AA37W098</accession>
<dbReference type="Proteomes" id="UP001161422">
    <property type="component" value="Unassembled WGS sequence"/>
</dbReference>
<gene>
    <name evidence="4" type="primary">yigZ</name>
    <name evidence="4" type="ORF">GCM10007895_29960</name>
</gene>